<reference evidence="2 4" key="1">
    <citation type="submission" date="2017-02" db="EMBL/GenBank/DDBJ databases">
        <title>Draft genome sequence of Moraxella caviae CCUG 355 type strain.</title>
        <authorList>
            <person name="Engstrom-Jakobsson H."/>
            <person name="Salva-Serra F."/>
            <person name="Thorell K."/>
            <person name="Gonzales-Siles L."/>
            <person name="Karlsson R."/>
            <person name="Boulund F."/>
            <person name="Engstrand L."/>
            <person name="Moore E."/>
        </authorList>
    </citation>
    <scope>NUCLEOTIDE SEQUENCE [LARGE SCALE GENOMIC DNA]</scope>
    <source>
        <strain evidence="2 4">CCUG 355</strain>
    </source>
</reference>
<dbReference type="OrthoDB" id="9813763at2"/>
<gene>
    <name evidence="2" type="ORF">B0181_10585</name>
    <name evidence="3" type="ORF">NCTC10293_01635</name>
</gene>
<dbReference type="STRING" id="34060.B0181_10585"/>
<dbReference type="EMBL" id="MUXU01000078">
    <property type="protein sequence ID" value="OOR87288.1"/>
    <property type="molecule type" value="Genomic_DNA"/>
</dbReference>
<dbReference type="PIRSF" id="PIRSF029215">
    <property type="entry name" value="UCP029215"/>
    <property type="match status" value="1"/>
</dbReference>
<dbReference type="Proteomes" id="UP000190435">
    <property type="component" value="Unassembled WGS sequence"/>
</dbReference>
<feature type="coiled-coil region" evidence="1">
    <location>
        <begin position="207"/>
        <end position="252"/>
    </location>
</feature>
<dbReference type="Proteomes" id="UP000255279">
    <property type="component" value="Unassembled WGS sequence"/>
</dbReference>
<evidence type="ECO:0000313" key="3">
    <source>
        <dbReference type="EMBL" id="STZ14046.1"/>
    </source>
</evidence>
<keyword evidence="4" id="KW-1185">Reference proteome</keyword>
<evidence type="ECO:0000313" key="5">
    <source>
        <dbReference type="Proteomes" id="UP000255279"/>
    </source>
</evidence>
<evidence type="ECO:0000313" key="4">
    <source>
        <dbReference type="Proteomes" id="UP000190435"/>
    </source>
</evidence>
<dbReference type="RefSeq" id="WP_078277457.1">
    <property type="nucleotide sequence ID" value="NZ_MUXU01000078.1"/>
</dbReference>
<sequence>MQFTDTVTLLGTRKTADGYLVAEVACARTGIQHYHGTEMGRGDGMISVYRDESEVFDVASLASFVGKPVTDNHPPEMVNADNWAKYAKGTIGEGVLRDGERIKVPITLMDSELIRAVENGKREISMGYTADIVWGDGQTADGQPYHAKQTNIKINHLAIVDKGRAGESCRIGDKLWGDKQPKGVNLLKTVIVDGLTVETTEAGAVAINKLQTEKQAAEQKVVDMEQAHSQAIATKDAELAKKDAKIDELKKQKLSDADLDKLVAARADILAKAKALHDADYTGKSEQEIKRMVVTAKVGDMTGKTEAYIDARFDLLLENDPFAEAMKDNKPTAVQDNGYQAYVDELSRAWEGK</sequence>
<evidence type="ECO:0000256" key="1">
    <source>
        <dbReference type="SAM" id="Coils"/>
    </source>
</evidence>
<dbReference type="EMBL" id="UGQE01000004">
    <property type="protein sequence ID" value="STZ14046.1"/>
    <property type="molecule type" value="Genomic_DNA"/>
</dbReference>
<dbReference type="InterPro" id="IPR016913">
    <property type="entry name" value="UCP029215"/>
</dbReference>
<dbReference type="AlphaFoldDB" id="A0A1S9ZUV4"/>
<name>A0A1S9ZUV4_9GAMM</name>
<keyword evidence="1" id="KW-0175">Coiled coil</keyword>
<proteinExistence type="predicted"/>
<evidence type="ECO:0000313" key="2">
    <source>
        <dbReference type="EMBL" id="OOR87288.1"/>
    </source>
</evidence>
<organism evidence="2 4">
    <name type="scientific">Moraxella caviae</name>
    <dbReference type="NCBI Taxonomy" id="34060"/>
    <lineage>
        <taxon>Bacteria</taxon>
        <taxon>Pseudomonadati</taxon>
        <taxon>Pseudomonadota</taxon>
        <taxon>Gammaproteobacteria</taxon>
        <taxon>Moraxellales</taxon>
        <taxon>Moraxellaceae</taxon>
        <taxon>Moraxella</taxon>
    </lineage>
</organism>
<reference evidence="3 5" key="2">
    <citation type="submission" date="2018-06" db="EMBL/GenBank/DDBJ databases">
        <authorList>
            <consortium name="Pathogen Informatics"/>
            <person name="Doyle S."/>
        </authorList>
    </citation>
    <scope>NUCLEOTIDE SEQUENCE [LARGE SCALE GENOMIC DNA]</scope>
    <source>
        <strain evidence="3 5">NCTC10293</strain>
    </source>
</reference>
<dbReference type="Pfam" id="PF09979">
    <property type="entry name" value="DUF2213"/>
    <property type="match status" value="1"/>
</dbReference>
<protein>
    <submittedName>
        <fullName evidence="3">Uncharacterized protein conserved in bacteria</fullName>
    </submittedName>
</protein>
<accession>A0A1S9ZUV4</accession>